<dbReference type="InterPro" id="IPR013087">
    <property type="entry name" value="Znf_C2H2_type"/>
</dbReference>
<evidence type="ECO:0000313" key="3">
    <source>
        <dbReference type="EMBL" id="CAB1458150.1"/>
    </source>
</evidence>
<feature type="compositionally biased region" description="Basic and acidic residues" evidence="1">
    <location>
        <begin position="320"/>
        <end position="344"/>
    </location>
</feature>
<gene>
    <name evidence="3" type="ORF">PLEPLA_LOCUS45979</name>
</gene>
<reference evidence="3" key="1">
    <citation type="submission" date="2020-03" db="EMBL/GenBank/DDBJ databases">
        <authorList>
            <person name="Weist P."/>
        </authorList>
    </citation>
    <scope>NUCLEOTIDE SEQUENCE</scope>
</reference>
<feature type="compositionally biased region" description="Basic and acidic residues" evidence="1">
    <location>
        <begin position="588"/>
        <end position="612"/>
    </location>
</feature>
<proteinExistence type="predicted"/>
<evidence type="ECO:0000313" key="4">
    <source>
        <dbReference type="Proteomes" id="UP001153269"/>
    </source>
</evidence>
<feature type="region of interest" description="Disordered" evidence="1">
    <location>
        <begin position="295"/>
        <end position="393"/>
    </location>
</feature>
<dbReference type="EMBL" id="CADEAL010004374">
    <property type="protein sequence ID" value="CAB1458150.1"/>
    <property type="molecule type" value="Genomic_DNA"/>
</dbReference>
<accession>A0A9N7VYY4</accession>
<feature type="compositionally biased region" description="Basic and acidic residues" evidence="1">
    <location>
        <begin position="353"/>
        <end position="372"/>
    </location>
</feature>
<comment type="caution">
    <text evidence="3">The sequence shown here is derived from an EMBL/GenBank/DDBJ whole genome shotgun (WGS) entry which is preliminary data.</text>
</comment>
<feature type="compositionally biased region" description="Basic and acidic residues" evidence="1">
    <location>
        <begin position="628"/>
        <end position="637"/>
    </location>
</feature>
<feature type="compositionally biased region" description="Basic and acidic residues" evidence="1">
    <location>
        <begin position="549"/>
        <end position="565"/>
    </location>
</feature>
<dbReference type="Proteomes" id="UP001153269">
    <property type="component" value="Unassembled WGS sequence"/>
</dbReference>
<sequence length="694" mass="81443">MDQFETPYDVEADFIECTVCEKSIRGDTLYKIHMTTPAHLKKEEGLVTSGLAVRKRSVLDFKDILQYLEYLKLNEPIIGLSYLEEVPCTDEQENLTYFCRLCHLTVNLVEAVHHVIGRKHRQKYVEIERPDLVTWDKQSVIHQAGKIIRTRAEIVERQDGSGTPTPMVKKRNESQSNASRVPPRQKQNSLTPKDVPPRLPQFKANKGENSGRGYPNMPSFHTEEPSMNRDRQMYQREDGLSRGYMKDEQHSAAYMNNNMYREEYMDPNNSIQYEQDPQIRDQQEPCGGTRYDHWEEVPMPHGQTENLDYFPEEAPPYRRSYPEKDAPKDFYSEEAWRRKARSEYEPSQPSYPDDERRWSLDRESGRHDDMSRASRQGSSEPEAKRRSFSTPVESDLSHDHLFDIINDYRHNKREMCEERKWRGQRRFSVKNMDTQIQSSVGIRDQFSESVRPEIHRTQHPDHYTSSQSQHHPDSYHREGLQSEGVFDLLKGIEIENAEEADFLKNKLCSLLREFKSKKSEQTVHNSQGGAVHKNEYNSLNPDLQLPPRHQYEKTRTKDSDHRRSQDTSFQDGSRGRGWQQHEYMPVEQRQEHHPSEHKEPGTSNRSRYEEAFGRPGMSRTPHVPFSDEPEHYPERFQEPMNPRGYRPAAEEYFDCPSAALRMAEEPRMQSGSRYSTNLDKITSTLLELVARKQQ</sequence>
<organism evidence="3 4">
    <name type="scientific">Pleuronectes platessa</name>
    <name type="common">European plaice</name>
    <dbReference type="NCBI Taxonomy" id="8262"/>
    <lineage>
        <taxon>Eukaryota</taxon>
        <taxon>Metazoa</taxon>
        <taxon>Chordata</taxon>
        <taxon>Craniata</taxon>
        <taxon>Vertebrata</taxon>
        <taxon>Euteleostomi</taxon>
        <taxon>Actinopterygii</taxon>
        <taxon>Neopterygii</taxon>
        <taxon>Teleostei</taxon>
        <taxon>Neoteleostei</taxon>
        <taxon>Acanthomorphata</taxon>
        <taxon>Carangaria</taxon>
        <taxon>Pleuronectiformes</taxon>
        <taxon>Pleuronectoidei</taxon>
        <taxon>Pleuronectidae</taxon>
        <taxon>Pleuronectes</taxon>
    </lineage>
</organism>
<dbReference type="PROSITE" id="PS00028">
    <property type="entry name" value="ZINC_FINGER_C2H2_1"/>
    <property type="match status" value="1"/>
</dbReference>
<feature type="region of interest" description="Disordered" evidence="1">
    <location>
        <begin position="458"/>
        <end position="477"/>
    </location>
</feature>
<evidence type="ECO:0000256" key="1">
    <source>
        <dbReference type="SAM" id="MobiDB-lite"/>
    </source>
</evidence>
<feature type="region of interest" description="Disordered" evidence="1">
    <location>
        <begin position="517"/>
        <end position="648"/>
    </location>
</feature>
<keyword evidence="4" id="KW-1185">Reference proteome</keyword>
<evidence type="ECO:0000259" key="2">
    <source>
        <dbReference type="PROSITE" id="PS00028"/>
    </source>
</evidence>
<dbReference type="AlphaFoldDB" id="A0A9N7VYY4"/>
<feature type="domain" description="C2H2-type" evidence="2">
    <location>
        <begin position="17"/>
        <end position="39"/>
    </location>
</feature>
<name>A0A9N7VYY4_PLEPL</name>
<feature type="compositionally biased region" description="Polar residues" evidence="1">
    <location>
        <begin position="174"/>
        <end position="191"/>
    </location>
</feature>
<feature type="region of interest" description="Disordered" evidence="1">
    <location>
        <begin position="152"/>
        <end position="228"/>
    </location>
</feature>
<protein>
    <recommendedName>
        <fullName evidence="2">C2H2-type domain-containing protein</fullName>
    </recommendedName>
</protein>